<comment type="caution">
    <text evidence="1">The sequence shown here is derived from an EMBL/GenBank/DDBJ whole genome shotgun (WGS) entry which is preliminary data.</text>
</comment>
<sequence length="71" mass="7441">MSAQNDEGFAGVPVEPWVREILRCPATGAELVDGVGPDGSPELWSTAPEGALAYPVRDGIPVLLVDDARPL</sequence>
<name>A0ABR9DRC9_9MICO</name>
<dbReference type="Gene3D" id="2.20.25.10">
    <property type="match status" value="1"/>
</dbReference>
<organism evidence="1 2">
    <name type="scientific">Flavimobilis rhizosphaerae</name>
    <dbReference type="NCBI Taxonomy" id="2775421"/>
    <lineage>
        <taxon>Bacteria</taxon>
        <taxon>Bacillati</taxon>
        <taxon>Actinomycetota</taxon>
        <taxon>Actinomycetes</taxon>
        <taxon>Micrococcales</taxon>
        <taxon>Jonesiaceae</taxon>
        <taxon>Flavimobilis</taxon>
    </lineage>
</organism>
<evidence type="ECO:0000313" key="1">
    <source>
        <dbReference type="EMBL" id="MBD9698936.1"/>
    </source>
</evidence>
<accession>A0ABR9DRC9</accession>
<reference evidence="1 2" key="1">
    <citation type="submission" date="2020-09" db="EMBL/GenBank/DDBJ databases">
        <title>Flavimobilis rhizosphaerae sp. nov., isolated from rhizosphere soil of Spartina alterniflora.</title>
        <authorList>
            <person name="Hanqin C."/>
        </authorList>
    </citation>
    <scope>NUCLEOTIDE SEQUENCE [LARGE SCALE GENOMIC DNA]</scope>
    <source>
        <strain evidence="1 2">GY 10621</strain>
    </source>
</reference>
<protein>
    <submittedName>
        <fullName evidence="1">Uncharacterized protein</fullName>
    </submittedName>
</protein>
<dbReference type="SUPFAM" id="SSF158997">
    <property type="entry name" value="Trm112p-like"/>
    <property type="match status" value="1"/>
</dbReference>
<evidence type="ECO:0000313" key="2">
    <source>
        <dbReference type="Proteomes" id="UP000642107"/>
    </source>
</evidence>
<gene>
    <name evidence="1" type="ORF">IGS67_05430</name>
</gene>
<dbReference type="Proteomes" id="UP000642107">
    <property type="component" value="Unassembled WGS sequence"/>
</dbReference>
<keyword evidence="2" id="KW-1185">Reference proteome</keyword>
<dbReference type="RefSeq" id="WP_102509247.1">
    <property type="nucleotide sequence ID" value="NZ_JACZDF010000002.1"/>
</dbReference>
<proteinExistence type="predicted"/>
<dbReference type="EMBL" id="JACZDF010000002">
    <property type="protein sequence ID" value="MBD9698936.1"/>
    <property type="molecule type" value="Genomic_DNA"/>
</dbReference>